<evidence type="ECO:0000256" key="1">
    <source>
        <dbReference type="SAM" id="MobiDB-lite"/>
    </source>
</evidence>
<comment type="caution">
    <text evidence="2">The sequence shown here is derived from an EMBL/GenBank/DDBJ whole genome shotgun (WGS) entry which is preliminary data.</text>
</comment>
<feature type="region of interest" description="Disordered" evidence="1">
    <location>
        <begin position="239"/>
        <end position="300"/>
    </location>
</feature>
<dbReference type="EMBL" id="ASPP01050597">
    <property type="protein sequence ID" value="ETN97170.1"/>
    <property type="molecule type" value="Genomic_DNA"/>
</dbReference>
<accession>X6L788</accession>
<proteinExistence type="predicted"/>
<reference evidence="2 3" key="1">
    <citation type="journal article" date="2013" name="Curr. Biol.">
        <title>The Genome of the Foraminiferan Reticulomyxa filosa.</title>
        <authorList>
            <person name="Glockner G."/>
            <person name="Hulsmann N."/>
            <person name="Schleicher M."/>
            <person name="Noegel A.A."/>
            <person name="Eichinger L."/>
            <person name="Gallinger C."/>
            <person name="Pawlowski J."/>
            <person name="Sierra R."/>
            <person name="Euteneuer U."/>
            <person name="Pillet L."/>
            <person name="Moustafa A."/>
            <person name="Platzer M."/>
            <person name="Groth M."/>
            <person name="Szafranski K."/>
            <person name="Schliwa M."/>
        </authorList>
    </citation>
    <scope>NUCLEOTIDE SEQUENCE [LARGE SCALE GENOMIC DNA]</scope>
</reference>
<dbReference type="Proteomes" id="UP000023152">
    <property type="component" value="Unassembled WGS sequence"/>
</dbReference>
<keyword evidence="3" id="KW-1185">Reference proteome</keyword>
<evidence type="ECO:0000313" key="3">
    <source>
        <dbReference type="Proteomes" id="UP000023152"/>
    </source>
</evidence>
<dbReference type="AlphaFoldDB" id="X6L788"/>
<name>X6L788_RETFI</name>
<sequence>MLMLGNVERKFKHWIDLFDACEGSLEIINNGKITQFIEFILSSSGFDGTINHNSTKTKEKTIESKVSAEEILFLANRNAREKDFKVDRSEDIAKKLVEQCFYNLENKQLPLMMSQIINKCEELYTSYRLDMCFLATCWNTVKTRVERVTRSKFGFKSDYVWKGEEKPSAALDAFVESIAYRNTEREEEYYSYSSSSAPDDEDSNDDESKGIFYYLFPERWSENIIILCVKQVSSAGATHGENQAKKQKQSTVSDPLRPDSQLNQTEIPTRGRKQVKTQKFVLDPPSPGSSSDDDEKTEAKKQDTVVDMTACIIENEFNKRWFTASEFYSVFSKLYLDRVSSDCPKDLFTCERIMRTARHPNSKFKMFHRKKKTNGRVINVYYFYCFPIQQCQVCNTY</sequence>
<organism evidence="2 3">
    <name type="scientific">Reticulomyxa filosa</name>
    <dbReference type="NCBI Taxonomy" id="46433"/>
    <lineage>
        <taxon>Eukaryota</taxon>
        <taxon>Sar</taxon>
        <taxon>Rhizaria</taxon>
        <taxon>Retaria</taxon>
        <taxon>Foraminifera</taxon>
        <taxon>Monothalamids</taxon>
        <taxon>Reticulomyxidae</taxon>
        <taxon>Reticulomyxa</taxon>
    </lineage>
</organism>
<gene>
    <name evidence="2" type="ORF">RFI_40362</name>
</gene>
<evidence type="ECO:0000313" key="2">
    <source>
        <dbReference type="EMBL" id="ETN97170.1"/>
    </source>
</evidence>
<protein>
    <submittedName>
        <fullName evidence="2">Uncharacterized protein</fullName>
    </submittedName>
</protein>